<feature type="transmembrane region" description="Helical" evidence="5">
    <location>
        <begin position="37"/>
        <end position="60"/>
    </location>
</feature>
<dbReference type="Gene3D" id="1.20.140.150">
    <property type="match status" value="1"/>
</dbReference>
<dbReference type="OrthoDB" id="10062378at2759"/>
<reference evidence="6 7" key="1">
    <citation type="journal article" date="2019" name="Sci. Rep.">
        <title>Orb-weaving spider Araneus ventricosus genome elucidates the spidroin gene catalogue.</title>
        <authorList>
            <person name="Kono N."/>
            <person name="Nakamura H."/>
            <person name="Ohtoshi R."/>
            <person name="Moran D.A.P."/>
            <person name="Shinohara A."/>
            <person name="Yoshida Y."/>
            <person name="Fujiwara M."/>
            <person name="Mori M."/>
            <person name="Tomita M."/>
            <person name="Arakawa K."/>
        </authorList>
    </citation>
    <scope>NUCLEOTIDE SEQUENCE [LARGE SCALE GENOMIC DNA]</scope>
</reference>
<comment type="caution">
    <text evidence="6">The sequence shown here is derived from an EMBL/GenBank/DDBJ whole genome shotgun (WGS) entry which is preliminary data.</text>
</comment>
<comment type="subcellular location">
    <subcellularLocation>
        <location evidence="1">Membrane</location>
        <topology evidence="1">Multi-pass membrane protein</topology>
    </subcellularLocation>
</comment>
<feature type="transmembrane region" description="Helical" evidence="5">
    <location>
        <begin position="6"/>
        <end position="30"/>
    </location>
</feature>
<evidence type="ECO:0000256" key="1">
    <source>
        <dbReference type="ARBA" id="ARBA00004141"/>
    </source>
</evidence>
<dbReference type="EMBL" id="BGPR01005628">
    <property type="protein sequence ID" value="GBN11947.1"/>
    <property type="molecule type" value="Genomic_DNA"/>
</dbReference>
<evidence type="ECO:0000256" key="3">
    <source>
        <dbReference type="ARBA" id="ARBA00022989"/>
    </source>
</evidence>
<dbReference type="GO" id="GO:0016020">
    <property type="term" value="C:membrane"/>
    <property type="evidence" value="ECO:0007669"/>
    <property type="project" value="UniProtKB-SubCell"/>
</dbReference>
<feature type="non-terminal residue" evidence="6">
    <location>
        <position position="1"/>
    </location>
</feature>
<name>A0A4Y2LF23_ARAVE</name>
<sequence>FFIAVQVFFTIGFTALLVSCILILAAHLCISPEKDVLFVRIIAVLTLVAAVCCTLAIIVFGVHGDGRDWMPDPDHNYLSWSFALGVVGSFFTFISSILFFVEAGKAKKREDALNHHVAYHMEQTHTKV</sequence>
<protein>
    <submittedName>
        <fullName evidence="6">Uncharacterized protein</fullName>
    </submittedName>
</protein>
<dbReference type="PANTHER" id="PTHR21284:SF6">
    <property type="entry name" value="SINUOUS"/>
    <property type="match status" value="1"/>
</dbReference>
<dbReference type="GO" id="GO:0005918">
    <property type="term" value="C:septate junction"/>
    <property type="evidence" value="ECO:0007669"/>
    <property type="project" value="TreeGrafter"/>
</dbReference>
<dbReference type="GO" id="GO:0035151">
    <property type="term" value="P:regulation of tube size, open tracheal system"/>
    <property type="evidence" value="ECO:0007669"/>
    <property type="project" value="TreeGrafter"/>
</dbReference>
<keyword evidence="2 5" id="KW-0812">Transmembrane</keyword>
<keyword evidence="4 5" id="KW-0472">Membrane</keyword>
<evidence type="ECO:0000256" key="2">
    <source>
        <dbReference type="ARBA" id="ARBA00022692"/>
    </source>
</evidence>
<dbReference type="Proteomes" id="UP000499080">
    <property type="component" value="Unassembled WGS sequence"/>
</dbReference>
<feature type="transmembrane region" description="Helical" evidence="5">
    <location>
        <begin position="80"/>
        <end position="101"/>
    </location>
</feature>
<evidence type="ECO:0000313" key="6">
    <source>
        <dbReference type="EMBL" id="GBN11947.1"/>
    </source>
</evidence>
<dbReference type="PANTHER" id="PTHR21284">
    <property type="entry name" value="EG:80H7.2 PROTEIN"/>
    <property type="match status" value="1"/>
</dbReference>
<accession>A0A4Y2LF23</accession>
<keyword evidence="7" id="KW-1185">Reference proteome</keyword>
<keyword evidence="3 5" id="KW-1133">Transmembrane helix</keyword>
<dbReference type="Pfam" id="PF13903">
    <property type="entry name" value="Claudin_2"/>
    <property type="match status" value="1"/>
</dbReference>
<dbReference type="InterPro" id="IPR004031">
    <property type="entry name" value="PMP22/EMP/MP20/Claudin"/>
</dbReference>
<dbReference type="GO" id="GO:0019991">
    <property type="term" value="P:septate junction assembly"/>
    <property type="evidence" value="ECO:0007669"/>
    <property type="project" value="TreeGrafter"/>
</dbReference>
<evidence type="ECO:0000256" key="5">
    <source>
        <dbReference type="SAM" id="Phobius"/>
    </source>
</evidence>
<gene>
    <name evidence="6" type="ORF">AVEN_86088_1</name>
</gene>
<evidence type="ECO:0000256" key="4">
    <source>
        <dbReference type="ARBA" id="ARBA00023136"/>
    </source>
</evidence>
<organism evidence="6 7">
    <name type="scientific">Araneus ventricosus</name>
    <name type="common">Orbweaver spider</name>
    <name type="synonym">Epeira ventricosa</name>
    <dbReference type="NCBI Taxonomy" id="182803"/>
    <lineage>
        <taxon>Eukaryota</taxon>
        <taxon>Metazoa</taxon>
        <taxon>Ecdysozoa</taxon>
        <taxon>Arthropoda</taxon>
        <taxon>Chelicerata</taxon>
        <taxon>Arachnida</taxon>
        <taxon>Araneae</taxon>
        <taxon>Araneomorphae</taxon>
        <taxon>Entelegynae</taxon>
        <taxon>Araneoidea</taxon>
        <taxon>Araneidae</taxon>
        <taxon>Araneus</taxon>
    </lineage>
</organism>
<proteinExistence type="predicted"/>
<dbReference type="AlphaFoldDB" id="A0A4Y2LF23"/>
<evidence type="ECO:0000313" key="7">
    <source>
        <dbReference type="Proteomes" id="UP000499080"/>
    </source>
</evidence>